<evidence type="ECO:0000256" key="2">
    <source>
        <dbReference type="RuleBase" id="RU003707"/>
    </source>
</evidence>
<keyword evidence="4" id="KW-1185">Reference proteome</keyword>
<comment type="caution">
    <text evidence="3">The sequence shown here is derived from an EMBL/GenBank/DDBJ whole genome shotgun (WGS) entry which is preliminary data.</text>
</comment>
<dbReference type="PROSITE" id="PS00166">
    <property type="entry name" value="ENOYL_COA_HYDRATASE"/>
    <property type="match status" value="1"/>
</dbReference>
<keyword evidence="3" id="KW-0413">Isomerase</keyword>
<evidence type="ECO:0000313" key="3">
    <source>
        <dbReference type="EMBL" id="MBB6578227.1"/>
    </source>
</evidence>
<sequence length="276" mass="28934">MPEASPTTNPSGEPLVLQERRGGVCIITLNRPQALNSFTQAMHRALASALQAAAADAEVRCVVLTGAGRGFCAGQDLADEGAAPAPAGQAPTDLSVLIARHYKPLCEQLRAMPVPVIAAVNGVAAGAGANIALCCDLVVAAESANFIQAFTKIGLLPDSGGTWLLPRLVGRQRALGLALLGDKLPAAEAERIGLIWRCVPDSAFWTEVEILANRLAAMPTQALVTTRRAMDAADNLEFSASLALEAREQKRLGCAHDYLEGVSAFMAKRAPAFSDR</sequence>
<dbReference type="CDD" id="cd06558">
    <property type="entry name" value="crotonase-like"/>
    <property type="match status" value="1"/>
</dbReference>
<dbReference type="EMBL" id="JACHKZ010000012">
    <property type="protein sequence ID" value="MBB6578227.1"/>
    <property type="molecule type" value="Genomic_DNA"/>
</dbReference>
<proteinExistence type="inferred from homology"/>
<comment type="similarity">
    <text evidence="1 2">Belongs to the enoyl-CoA hydratase/isomerase family.</text>
</comment>
<protein>
    <submittedName>
        <fullName evidence="3">2-(1,2-epoxy-1,2-dihydrophenyl)acetyl-CoA isomerase</fullName>
        <ecNumber evidence="3">5.3.3.18</ecNumber>
    </submittedName>
</protein>
<evidence type="ECO:0000256" key="1">
    <source>
        <dbReference type="ARBA" id="ARBA00005254"/>
    </source>
</evidence>
<dbReference type="Gene3D" id="1.10.12.10">
    <property type="entry name" value="Lyase 2-enoyl-coa Hydratase, Chain A, domain 2"/>
    <property type="match status" value="1"/>
</dbReference>
<dbReference type="Pfam" id="PF00378">
    <property type="entry name" value="ECH_1"/>
    <property type="match status" value="1"/>
</dbReference>
<dbReference type="Gene3D" id="3.90.226.10">
    <property type="entry name" value="2-enoyl-CoA Hydratase, Chain A, domain 1"/>
    <property type="match status" value="1"/>
</dbReference>
<dbReference type="InterPro" id="IPR014748">
    <property type="entry name" value="Enoyl-CoA_hydra_C"/>
</dbReference>
<reference evidence="3 4" key="1">
    <citation type="submission" date="2020-08" db="EMBL/GenBank/DDBJ databases">
        <title>Functional genomics of gut bacteria from endangered species of beetles.</title>
        <authorList>
            <person name="Carlos-Shanley C."/>
        </authorList>
    </citation>
    <scope>NUCLEOTIDE SEQUENCE [LARGE SCALE GENOMIC DNA]</scope>
    <source>
        <strain evidence="3 4">S00124</strain>
    </source>
</reference>
<dbReference type="SUPFAM" id="SSF52096">
    <property type="entry name" value="ClpP/crotonase"/>
    <property type="match status" value="1"/>
</dbReference>
<accession>A0ABR6RGE2</accession>
<dbReference type="GO" id="GO:0016853">
    <property type="term" value="F:isomerase activity"/>
    <property type="evidence" value="ECO:0007669"/>
    <property type="project" value="UniProtKB-KW"/>
</dbReference>
<name>A0ABR6RGE2_9BURK</name>
<dbReference type="EC" id="5.3.3.18" evidence="3"/>
<dbReference type="PANTHER" id="PTHR43459:SF1">
    <property type="entry name" value="EG:BACN32G11.4 PROTEIN"/>
    <property type="match status" value="1"/>
</dbReference>
<dbReference type="Proteomes" id="UP000562492">
    <property type="component" value="Unassembled WGS sequence"/>
</dbReference>
<evidence type="ECO:0000313" key="4">
    <source>
        <dbReference type="Proteomes" id="UP000562492"/>
    </source>
</evidence>
<dbReference type="PANTHER" id="PTHR43459">
    <property type="entry name" value="ENOYL-COA HYDRATASE"/>
    <property type="match status" value="1"/>
</dbReference>
<organism evidence="3 4">
    <name type="scientific">Comamonas odontotermitis</name>
    <dbReference type="NCBI Taxonomy" id="379895"/>
    <lineage>
        <taxon>Bacteria</taxon>
        <taxon>Pseudomonadati</taxon>
        <taxon>Pseudomonadota</taxon>
        <taxon>Betaproteobacteria</taxon>
        <taxon>Burkholderiales</taxon>
        <taxon>Comamonadaceae</taxon>
        <taxon>Comamonas</taxon>
    </lineage>
</organism>
<dbReference type="RefSeq" id="WP_184708335.1">
    <property type="nucleotide sequence ID" value="NZ_JACHKZ010000012.1"/>
</dbReference>
<dbReference type="InterPro" id="IPR001753">
    <property type="entry name" value="Enoyl-CoA_hydra/iso"/>
</dbReference>
<gene>
    <name evidence="3" type="ORF">HNP33_002307</name>
</gene>
<dbReference type="InterPro" id="IPR029045">
    <property type="entry name" value="ClpP/crotonase-like_dom_sf"/>
</dbReference>
<dbReference type="InterPro" id="IPR018376">
    <property type="entry name" value="Enoyl-CoA_hyd/isom_CS"/>
</dbReference>